<dbReference type="HOGENOM" id="CLU_2340181_0_0_2"/>
<evidence type="ECO:0000313" key="1">
    <source>
        <dbReference type="EMBL" id="AGB50712.1"/>
    </source>
</evidence>
<gene>
    <name evidence="1" type="ordered locus">Metho_2573</name>
</gene>
<keyword evidence="1" id="KW-0614">Plasmid</keyword>
<name>L0KZ29_METHD</name>
<proteinExistence type="predicted"/>
<dbReference type="EMBL" id="CP003363">
    <property type="protein sequence ID" value="AGB50712.1"/>
    <property type="molecule type" value="Genomic_DNA"/>
</dbReference>
<dbReference type="RefSeq" id="WP_015313844.1">
    <property type="nucleotide sequence ID" value="NC_019972.1"/>
</dbReference>
<dbReference type="AlphaFoldDB" id="L0KZ29"/>
<keyword evidence="2" id="KW-1185">Reference proteome</keyword>
<geneLocation type="plasmid" evidence="1 2">
    <name>pMETHO01</name>
</geneLocation>
<reference evidence="2" key="1">
    <citation type="submission" date="2012-02" db="EMBL/GenBank/DDBJ databases">
        <title>Complete sequence of plasmid of Methanomethylovorans hollandica DSM 15978.</title>
        <authorList>
            <person name="Lucas S."/>
            <person name="Copeland A."/>
            <person name="Lapidus A."/>
            <person name="Glavina del Rio T."/>
            <person name="Dalin E."/>
            <person name="Tice H."/>
            <person name="Bruce D."/>
            <person name="Goodwin L."/>
            <person name="Pitluck S."/>
            <person name="Peters L."/>
            <person name="Mikhailova N."/>
            <person name="Held B."/>
            <person name="Kyrpides N."/>
            <person name="Mavromatis K."/>
            <person name="Ivanova N."/>
            <person name="Brettin T."/>
            <person name="Detter J.C."/>
            <person name="Han C."/>
            <person name="Larimer F."/>
            <person name="Land M."/>
            <person name="Hauser L."/>
            <person name="Markowitz V."/>
            <person name="Cheng J.-F."/>
            <person name="Hugenholtz P."/>
            <person name="Woyke T."/>
            <person name="Wu D."/>
            <person name="Spring S."/>
            <person name="Schroeder M."/>
            <person name="Brambilla E."/>
            <person name="Klenk H.-P."/>
            <person name="Eisen J.A."/>
        </authorList>
    </citation>
    <scope>NUCLEOTIDE SEQUENCE [LARGE SCALE GENOMIC DNA]</scope>
    <source>
        <strain evidence="2">DSM 15978 / NBRC 107637 / DMS1</strain>
        <plasmid evidence="2">Plasmid pMETHO01</plasmid>
    </source>
</reference>
<sequence>MPNIVTNGIEQLITNNHALNEDSLKIIQEYLPYEAVIHMIELDRSRFLKDITDSSMYWKMERSAKKMGSPYKCNQCQYFANFNLATSQLLPISLYAA</sequence>
<accession>L0KZ29</accession>
<dbReference type="GeneID" id="14401535"/>
<dbReference type="Proteomes" id="UP000010866">
    <property type="component" value="Plasmid pMETHO01"/>
</dbReference>
<organism evidence="1 2">
    <name type="scientific">Methanomethylovorans hollandica (strain DSM 15978 / NBRC 107637 / DMS1)</name>
    <dbReference type="NCBI Taxonomy" id="867904"/>
    <lineage>
        <taxon>Archaea</taxon>
        <taxon>Methanobacteriati</taxon>
        <taxon>Methanobacteriota</taxon>
        <taxon>Stenosarchaea group</taxon>
        <taxon>Methanomicrobia</taxon>
        <taxon>Methanosarcinales</taxon>
        <taxon>Methanosarcinaceae</taxon>
        <taxon>Methanomethylovorans</taxon>
    </lineage>
</organism>
<protein>
    <submittedName>
        <fullName evidence="1">Uncharacterized protein</fullName>
    </submittedName>
</protein>
<dbReference type="KEGG" id="mhz:Metho_2573"/>
<evidence type="ECO:0000313" key="2">
    <source>
        <dbReference type="Proteomes" id="UP000010866"/>
    </source>
</evidence>